<keyword evidence="1" id="KW-0472">Membrane</keyword>
<dbReference type="EMBL" id="LT670817">
    <property type="protein sequence ID" value="SHH12172.1"/>
    <property type="molecule type" value="Genomic_DNA"/>
</dbReference>
<accession>A0A1M5QDQ0</accession>
<feature type="transmembrane region" description="Helical" evidence="1">
    <location>
        <begin position="50"/>
        <end position="68"/>
    </location>
</feature>
<dbReference type="Proteomes" id="UP000189796">
    <property type="component" value="Chromosome I"/>
</dbReference>
<gene>
    <name evidence="2" type="ORF">SAMN05443248_3758</name>
</gene>
<dbReference type="RefSeq" id="WP_079602697.1">
    <property type="nucleotide sequence ID" value="NZ_LT670817.1"/>
</dbReference>
<keyword evidence="1" id="KW-1133">Transmembrane helix</keyword>
<dbReference type="AlphaFoldDB" id="A0A1M5QDQ0"/>
<proteinExistence type="predicted"/>
<sequence>MQYYGAIATGDPTVSAPFFASASLVVLVLSLVPSYYEIGIKVAHVLDKAGGIVTALTTIAMAIFTFTLKRPTDKLSDAGKRQSELPPRWRSLQQVAIAGSQTGIQIKQTCGGKKSRF</sequence>
<evidence type="ECO:0000313" key="3">
    <source>
        <dbReference type="Proteomes" id="UP000189796"/>
    </source>
</evidence>
<evidence type="ECO:0000313" key="2">
    <source>
        <dbReference type="EMBL" id="SHH12172.1"/>
    </source>
</evidence>
<evidence type="ECO:0000256" key="1">
    <source>
        <dbReference type="SAM" id="Phobius"/>
    </source>
</evidence>
<keyword evidence="1" id="KW-0812">Transmembrane</keyword>
<reference evidence="2 3" key="1">
    <citation type="submission" date="2016-11" db="EMBL/GenBank/DDBJ databases">
        <authorList>
            <person name="Jaros S."/>
            <person name="Januszkiewicz K."/>
            <person name="Wedrychowicz H."/>
        </authorList>
    </citation>
    <scope>NUCLEOTIDE SEQUENCE [LARGE SCALE GENOMIC DNA]</scope>
    <source>
        <strain evidence="2 3">GAS138</strain>
    </source>
</reference>
<feature type="transmembrane region" description="Helical" evidence="1">
    <location>
        <begin position="18"/>
        <end position="38"/>
    </location>
</feature>
<protein>
    <submittedName>
        <fullName evidence="2">Uncharacterized protein</fullName>
    </submittedName>
</protein>
<organism evidence="2 3">
    <name type="scientific">Bradyrhizobium erythrophlei</name>
    <dbReference type="NCBI Taxonomy" id="1437360"/>
    <lineage>
        <taxon>Bacteria</taxon>
        <taxon>Pseudomonadati</taxon>
        <taxon>Pseudomonadota</taxon>
        <taxon>Alphaproteobacteria</taxon>
        <taxon>Hyphomicrobiales</taxon>
        <taxon>Nitrobacteraceae</taxon>
        <taxon>Bradyrhizobium</taxon>
    </lineage>
</organism>
<name>A0A1M5QDQ0_9BRAD</name>